<feature type="region of interest" description="Disordered" evidence="3">
    <location>
        <begin position="806"/>
        <end position="848"/>
    </location>
</feature>
<reference evidence="5" key="1">
    <citation type="journal article" date="2016" name="Gigascience">
        <title>De novo construction of an expanded transcriptome assembly for the western tarnished plant bug, Lygus hesperus.</title>
        <authorList>
            <person name="Tassone E.E."/>
            <person name="Geib S.M."/>
            <person name="Hall B."/>
            <person name="Fabrick J.A."/>
            <person name="Brent C.S."/>
            <person name="Hull J.J."/>
        </authorList>
    </citation>
    <scope>NUCLEOTIDE SEQUENCE</scope>
</reference>
<sequence length="993" mass="111823">MYPGEEFPNVTSGRLVSAKAYSKTIKRHLIQNMGLPEMEGIQMKLVATTFSLTYTRGSTHTYLCIFDLDQWYKEQMPHEPNPDVPYIETVELCSEPLIASSVLIDSISLYHTEEPQEIHLVPQALSYKVVGLSENGLMTIEKIGLQKLWLANTEAIGAKSLIHPTKLFHACVSAGLVPMFPAHQNTETCAPTNEEMRSYIMSVCLDNGLIKTILDIGEQWESGVHATSNCTLNFLFEWVWSSVSTAYKSVNGICDTLFSASGQELDVSLKRRLQLSRLILDRLYYIHTAFCSKYNHTLYADTLEPRLKAIDIITLFVHQVSWFMNVGLLPEANSKGLPNTAIRYDYLKLDRFAVDRRQRLNTLFAKFKKSGKSHELPGAGLYLVDHFVHDYNELGQQWEDEGGSNAYPPPSIQSLLRSLRIQTVPTSTKLALVQYTLLDIMSVIDKSKHEDLVSKVGTFHLLPKINATQTKVINGLWHLDHSLFEEGLQYLLDRTVTVSDLSEGLHRAILRMLLFEGKGKLAIRYLRLKNPPLSLPDDLKLEMSLLLANKLTSQAYHFQRGHTYLRETLLRQLFSECLVNGELGKLVNFPLDESEINFFQNYLAKNRCQRNDDLRVLLLISRSKYNEAKVLHEKLMATSTDRDQLKTSTRDMIVNGLASTVPRISREIYLQKIDPNLKNLPEFKSSKPRPLSVYVKTIDDGGFPNFAVSSQKLCASALACSANLWRFVGQKNEKSRFNEILREEPMICSEENTSLWSKQEPETSAPGKRAGNWVSGANKRQKMDVDASVKDDDIAAFVGTPLVKRRSRELADPTTPLSTTKRPPVQSILKSGKTPGTPGRSALVIHDDLETPKKTLRWDIPTSDPQGGKEAVKKSLLSTSLLTPVKDPVSSPAKPSDPAQESLTPQGTDSIKNRLRSHTPSSTSKKDVGIWNEIAEEAKAKVLFSLNLPAKKEKKLLPSKPVGPSFVFQINQLIEEEKQRKQRDQEKELQLPP</sequence>
<feature type="non-terminal residue" evidence="5">
    <location>
        <position position="993"/>
    </location>
</feature>
<evidence type="ECO:0000259" key="4">
    <source>
        <dbReference type="Pfam" id="PF13934"/>
    </source>
</evidence>
<name>A0A146KNT8_LYGHE</name>
<dbReference type="Pfam" id="PF13934">
    <property type="entry name" value="ELYS"/>
    <property type="match status" value="1"/>
</dbReference>
<dbReference type="EMBL" id="GDHC01020890">
    <property type="protein sequence ID" value="JAP97738.1"/>
    <property type="molecule type" value="Transcribed_RNA"/>
</dbReference>
<dbReference type="GO" id="GO:0005634">
    <property type="term" value="C:nucleus"/>
    <property type="evidence" value="ECO:0007669"/>
    <property type="project" value="UniProtKB-SubCell"/>
</dbReference>
<feature type="region of interest" description="Disordered" evidence="3">
    <location>
        <begin position="883"/>
        <end position="925"/>
    </location>
</feature>
<organism evidence="5">
    <name type="scientific">Lygus hesperus</name>
    <name type="common">Western plant bug</name>
    <dbReference type="NCBI Taxonomy" id="30085"/>
    <lineage>
        <taxon>Eukaryota</taxon>
        <taxon>Metazoa</taxon>
        <taxon>Ecdysozoa</taxon>
        <taxon>Arthropoda</taxon>
        <taxon>Hexapoda</taxon>
        <taxon>Insecta</taxon>
        <taxon>Pterygota</taxon>
        <taxon>Neoptera</taxon>
        <taxon>Paraneoptera</taxon>
        <taxon>Hemiptera</taxon>
        <taxon>Heteroptera</taxon>
        <taxon>Panheteroptera</taxon>
        <taxon>Cimicomorpha</taxon>
        <taxon>Miridae</taxon>
        <taxon>Mirini</taxon>
        <taxon>Lygus</taxon>
    </lineage>
</organism>
<proteinExistence type="predicted"/>
<evidence type="ECO:0000313" key="5">
    <source>
        <dbReference type="EMBL" id="JAP97738.1"/>
    </source>
</evidence>
<dbReference type="PANTHER" id="PTHR21583">
    <property type="entry name" value="ELYS PROTEIN"/>
    <property type="match status" value="1"/>
</dbReference>
<dbReference type="PANTHER" id="PTHR21583:SF8">
    <property type="entry name" value="PROTEIN ELYS"/>
    <property type="match status" value="1"/>
</dbReference>
<evidence type="ECO:0000256" key="3">
    <source>
        <dbReference type="SAM" id="MobiDB-lite"/>
    </source>
</evidence>
<evidence type="ECO:0000256" key="1">
    <source>
        <dbReference type="ARBA" id="ARBA00004123"/>
    </source>
</evidence>
<gene>
    <name evidence="5" type="primary">Ahctf1</name>
    <name evidence="5" type="ORF">g.63475</name>
</gene>
<evidence type="ECO:0000256" key="2">
    <source>
        <dbReference type="ARBA" id="ARBA00023242"/>
    </source>
</evidence>
<keyword evidence="2" id="KW-0539">Nucleus</keyword>
<dbReference type="InterPro" id="IPR025151">
    <property type="entry name" value="ELYS_dom"/>
</dbReference>
<protein>
    <submittedName>
        <fullName evidence="5">Protein ELYS</fullName>
    </submittedName>
</protein>
<feature type="compositionally biased region" description="Polar residues" evidence="3">
    <location>
        <begin position="899"/>
        <end position="910"/>
    </location>
</feature>
<comment type="subcellular location">
    <subcellularLocation>
        <location evidence="1">Nucleus</location>
    </subcellularLocation>
</comment>
<accession>A0A146KNT8</accession>
<dbReference type="InterPro" id="IPR052620">
    <property type="entry name" value="ELYS/MEL-28_NucAsmblyFactor"/>
</dbReference>
<feature type="domain" description="ELYS-like" evidence="4">
    <location>
        <begin position="398"/>
        <end position="605"/>
    </location>
</feature>
<feature type="region of interest" description="Disordered" evidence="3">
    <location>
        <begin position="753"/>
        <end position="780"/>
    </location>
</feature>
<dbReference type="AlphaFoldDB" id="A0A146KNT8"/>